<dbReference type="RefSeq" id="WP_188944624.1">
    <property type="nucleotide sequence ID" value="NZ_BMNA01000015.1"/>
</dbReference>
<name>A0A917TAR0_9ACTN</name>
<protein>
    <submittedName>
        <fullName evidence="2">Uncharacterized protein</fullName>
    </submittedName>
</protein>
<reference evidence="2" key="2">
    <citation type="submission" date="2020-09" db="EMBL/GenBank/DDBJ databases">
        <authorList>
            <person name="Sun Q."/>
            <person name="Zhou Y."/>
        </authorList>
    </citation>
    <scope>NUCLEOTIDE SEQUENCE</scope>
    <source>
        <strain evidence="2">CGMCC 4.7308</strain>
    </source>
</reference>
<dbReference type="EMBL" id="BMNA01000015">
    <property type="protein sequence ID" value="GGM15865.1"/>
    <property type="molecule type" value="Genomic_DNA"/>
</dbReference>
<feature type="compositionally biased region" description="Low complexity" evidence="1">
    <location>
        <begin position="1"/>
        <end position="25"/>
    </location>
</feature>
<evidence type="ECO:0000256" key="1">
    <source>
        <dbReference type="SAM" id="MobiDB-lite"/>
    </source>
</evidence>
<organism evidence="2 3">
    <name type="scientific">Nakamurella endophytica</name>
    <dbReference type="NCBI Taxonomy" id="1748367"/>
    <lineage>
        <taxon>Bacteria</taxon>
        <taxon>Bacillati</taxon>
        <taxon>Actinomycetota</taxon>
        <taxon>Actinomycetes</taxon>
        <taxon>Nakamurellales</taxon>
        <taxon>Nakamurellaceae</taxon>
        <taxon>Nakamurella</taxon>
    </lineage>
</organism>
<feature type="region of interest" description="Disordered" evidence="1">
    <location>
        <begin position="1"/>
        <end position="53"/>
    </location>
</feature>
<sequence>MAATVSTEVTTTSATVETTTESTEAWASKTRDTRRSLPTTNAGGTRSYPGVGADYYPADTGEVANIPRDQIIERLASNPFVVGLTREGQEPTSVSLVMYENAFGKQEEDGSETPSVPRQLVWLAEYDKVKTDGISVPAGRTASTTATSTSPTYSCNLFLAFSASSGQQLDGFQYCSDPVALASLTSSK</sequence>
<evidence type="ECO:0000313" key="2">
    <source>
        <dbReference type="EMBL" id="GGM15865.1"/>
    </source>
</evidence>
<accession>A0A917TAR0</accession>
<reference evidence="2" key="1">
    <citation type="journal article" date="2014" name="Int. J. Syst. Evol. Microbiol.">
        <title>Complete genome sequence of Corynebacterium casei LMG S-19264T (=DSM 44701T), isolated from a smear-ripened cheese.</title>
        <authorList>
            <consortium name="US DOE Joint Genome Institute (JGI-PGF)"/>
            <person name="Walter F."/>
            <person name="Albersmeier A."/>
            <person name="Kalinowski J."/>
            <person name="Ruckert C."/>
        </authorList>
    </citation>
    <scope>NUCLEOTIDE SEQUENCE</scope>
    <source>
        <strain evidence="2">CGMCC 4.7308</strain>
    </source>
</reference>
<comment type="caution">
    <text evidence="2">The sequence shown here is derived from an EMBL/GenBank/DDBJ whole genome shotgun (WGS) entry which is preliminary data.</text>
</comment>
<gene>
    <name evidence="2" type="ORF">GCM10011594_39870</name>
</gene>
<dbReference type="Proteomes" id="UP000655208">
    <property type="component" value="Unassembled WGS sequence"/>
</dbReference>
<proteinExistence type="predicted"/>
<evidence type="ECO:0000313" key="3">
    <source>
        <dbReference type="Proteomes" id="UP000655208"/>
    </source>
</evidence>
<keyword evidence="3" id="KW-1185">Reference proteome</keyword>
<dbReference type="AlphaFoldDB" id="A0A917TAR0"/>